<accession>A0A5A9N083</accession>
<organism evidence="2 3">
    <name type="scientific">Triplophysa tibetana</name>
    <dbReference type="NCBI Taxonomy" id="1572043"/>
    <lineage>
        <taxon>Eukaryota</taxon>
        <taxon>Metazoa</taxon>
        <taxon>Chordata</taxon>
        <taxon>Craniata</taxon>
        <taxon>Vertebrata</taxon>
        <taxon>Euteleostomi</taxon>
        <taxon>Actinopterygii</taxon>
        <taxon>Neopterygii</taxon>
        <taxon>Teleostei</taxon>
        <taxon>Ostariophysi</taxon>
        <taxon>Cypriniformes</taxon>
        <taxon>Nemacheilidae</taxon>
        <taxon>Triplophysa</taxon>
    </lineage>
</organism>
<dbReference type="AlphaFoldDB" id="A0A5A9N083"/>
<reference evidence="2 3" key="1">
    <citation type="journal article" date="2019" name="Mol. Ecol. Resour.">
        <title>Chromosome-level genome assembly of Triplophysa tibetana, a fish adapted to the harsh high-altitude environment of the Tibetan Plateau.</title>
        <authorList>
            <person name="Yang X."/>
            <person name="Liu H."/>
            <person name="Ma Z."/>
            <person name="Zou Y."/>
            <person name="Zou M."/>
            <person name="Mao Y."/>
            <person name="Li X."/>
            <person name="Wang H."/>
            <person name="Chen T."/>
            <person name="Wang W."/>
            <person name="Yang R."/>
        </authorList>
    </citation>
    <scope>NUCLEOTIDE SEQUENCE [LARGE SCALE GENOMIC DNA]</scope>
    <source>
        <strain evidence="2">TTIB1903HZAU</strain>
        <tissue evidence="2">Muscle</tissue>
    </source>
</reference>
<protein>
    <submittedName>
        <fullName evidence="2">Uncharacterized protein</fullName>
    </submittedName>
</protein>
<proteinExistence type="predicted"/>
<keyword evidence="3" id="KW-1185">Reference proteome</keyword>
<dbReference type="EMBL" id="SOYY01000025">
    <property type="protein sequence ID" value="KAA0702339.1"/>
    <property type="molecule type" value="Genomic_DNA"/>
</dbReference>
<dbReference type="Proteomes" id="UP000324632">
    <property type="component" value="Chromosome 25"/>
</dbReference>
<name>A0A5A9N083_9TELE</name>
<feature type="compositionally biased region" description="Basic and acidic residues" evidence="1">
    <location>
        <begin position="1"/>
        <end position="24"/>
    </location>
</feature>
<evidence type="ECO:0000256" key="1">
    <source>
        <dbReference type="SAM" id="MobiDB-lite"/>
    </source>
</evidence>
<evidence type="ECO:0000313" key="2">
    <source>
        <dbReference type="EMBL" id="KAA0702339.1"/>
    </source>
</evidence>
<feature type="region of interest" description="Disordered" evidence="1">
    <location>
        <begin position="1"/>
        <end position="34"/>
    </location>
</feature>
<gene>
    <name evidence="2" type="ORF">E1301_Tti020912</name>
</gene>
<comment type="caution">
    <text evidence="2">The sequence shown here is derived from an EMBL/GenBank/DDBJ whole genome shotgun (WGS) entry which is preliminary data.</text>
</comment>
<sequence>MLEMTKDRWLKDQPHAGDVTNHDAAHHRKLTVKEPPARSLEALSSAVQQAATSNMFIYGQDHSFVDTSLNSSQGKVNPRSYELSHSLLRTMRNMLITKRSTIFVGEMNFDRAASGCMI</sequence>
<evidence type="ECO:0000313" key="3">
    <source>
        <dbReference type="Proteomes" id="UP000324632"/>
    </source>
</evidence>